<evidence type="ECO:0000313" key="2">
    <source>
        <dbReference type="Proteomes" id="UP001500630"/>
    </source>
</evidence>
<protein>
    <submittedName>
        <fullName evidence="1">Uncharacterized protein</fullName>
    </submittedName>
</protein>
<accession>A0ABP6Z5X5</accession>
<gene>
    <name evidence="1" type="ORF">GCM10022419_098270</name>
</gene>
<comment type="caution">
    <text evidence="1">The sequence shown here is derived from an EMBL/GenBank/DDBJ whole genome shotgun (WGS) entry which is preliminary data.</text>
</comment>
<keyword evidence="2" id="KW-1185">Reference proteome</keyword>
<sequence length="43" mass="4484">MPGLAAKDCVDIQVKASATAVLMTAAERWAAETGWQPAPSRIA</sequence>
<organism evidence="1 2">
    <name type="scientific">Nonomuraea rosea</name>
    <dbReference type="NCBI Taxonomy" id="638574"/>
    <lineage>
        <taxon>Bacteria</taxon>
        <taxon>Bacillati</taxon>
        <taxon>Actinomycetota</taxon>
        <taxon>Actinomycetes</taxon>
        <taxon>Streptosporangiales</taxon>
        <taxon>Streptosporangiaceae</taxon>
        <taxon>Nonomuraea</taxon>
    </lineage>
</organism>
<evidence type="ECO:0000313" key="1">
    <source>
        <dbReference type="EMBL" id="GAA3598935.1"/>
    </source>
</evidence>
<reference evidence="2" key="1">
    <citation type="journal article" date="2019" name="Int. J. Syst. Evol. Microbiol.">
        <title>The Global Catalogue of Microorganisms (GCM) 10K type strain sequencing project: providing services to taxonomists for standard genome sequencing and annotation.</title>
        <authorList>
            <consortium name="The Broad Institute Genomics Platform"/>
            <consortium name="The Broad Institute Genome Sequencing Center for Infectious Disease"/>
            <person name="Wu L."/>
            <person name="Ma J."/>
        </authorList>
    </citation>
    <scope>NUCLEOTIDE SEQUENCE [LARGE SCALE GENOMIC DNA]</scope>
    <source>
        <strain evidence="2">JCM 17326</strain>
    </source>
</reference>
<name>A0ABP6Z5X5_9ACTN</name>
<dbReference type="Proteomes" id="UP001500630">
    <property type="component" value="Unassembled WGS sequence"/>
</dbReference>
<dbReference type="EMBL" id="BAABDQ010000033">
    <property type="protein sequence ID" value="GAA3598935.1"/>
    <property type="molecule type" value="Genomic_DNA"/>
</dbReference>
<proteinExistence type="predicted"/>